<reference evidence="1" key="1">
    <citation type="submission" date="2020-05" db="UniProtKB">
        <authorList>
            <consortium name="EnsemblMetazoa"/>
        </authorList>
    </citation>
    <scope>IDENTIFICATION</scope>
    <source>
        <strain evidence="1">BB02</strain>
    </source>
</reference>
<dbReference type="InterPro" id="IPR028082">
    <property type="entry name" value="Peripla_BP_I"/>
</dbReference>
<proteinExistence type="predicted"/>
<dbReference type="SUPFAM" id="SSF53822">
    <property type="entry name" value="Periplasmic binding protein-like I"/>
    <property type="match status" value="1"/>
</dbReference>
<dbReference type="EnsemblMetazoa" id="BGLB037515-RA">
    <property type="protein sequence ID" value="BGLB037515-PA"/>
    <property type="gene ID" value="BGLB037515"/>
</dbReference>
<dbReference type="Proteomes" id="UP000076420">
    <property type="component" value="Unassembled WGS sequence"/>
</dbReference>
<gene>
    <name evidence="1" type="primary">106052070</name>
</gene>
<dbReference type="STRING" id="6526.A0A2C9M1R8"/>
<dbReference type="VEuPathDB" id="VectorBase:BGLAX_032472"/>
<dbReference type="Gene3D" id="3.40.50.2300">
    <property type="match status" value="1"/>
</dbReference>
<name>A0A2C9M1R8_BIOGL</name>
<organism evidence="1 2">
    <name type="scientific">Biomphalaria glabrata</name>
    <name type="common">Bloodfluke planorb</name>
    <name type="synonym">Freshwater snail</name>
    <dbReference type="NCBI Taxonomy" id="6526"/>
    <lineage>
        <taxon>Eukaryota</taxon>
        <taxon>Metazoa</taxon>
        <taxon>Spiralia</taxon>
        <taxon>Lophotrochozoa</taxon>
        <taxon>Mollusca</taxon>
        <taxon>Gastropoda</taxon>
        <taxon>Heterobranchia</taxon>
        <taxon>Euthyneura</taxon>
        <taxon>Panpulmonata</taxon>
        <taxon>Hygrophila</taxon>
        <taxon>Lymnaeoidea</taxon>
        <taxon>Planorbidae</taxon>
        <taxon>Biomphalaria</taxon>
    </lineage>
</organism>
<protein>
    <submittedName>
        <fullName evidence="1">Uncharacterized protein</fullName>
    </submittedName>
</protein>
<evidence type="ECO:0000313" key="1">
    <source>
        <dbReference type="EnsemblMetazoa" id="BGLB037515-PA"/>
    </source>
</evidence>
<dbReference type="AlphaFoldDB" id="A0A2C9M1R8"/>
<dbReference type="KEGG" id="bgt:106052070"/>
<dbReference type="VEuPathDB" id="VectorBase:BGLB037515"/>
<accession>A0A2C9M1R8</accession>
<evidence type="ECO:0000313" key="2">
    <source>
        <dbReference type="Proteomes" id="UP000076420"/>
    </source>
</evidence>
<sequence>MIESLDELSTEARDQQIASRIRAFRNLLIITQELRVTDKKDFMEKVKDKCCFPPFNFDPEIKNKTGWKMYKPPRGSYYLYDATMIYGRAVMDLMETPGADPGDAVDVINRLRCRFHESIIGDRIWIHANGQSEKNYVVKSLKLDSDGQSGNLINVGIFNKTDDDVSV</sequence>